<gene>
    <name evidence="11" type="ORF">BCR35DRAFT_300144</name>
</gene>
<comment type="caution">
    <text evidence="11">The sequence shown here is derived from an EMBL/GenBank/DDBJ whole genome shotgun (WGS) entry which is preliminary data.</text>
</comment>
<dbReference type="PANTHER" id="PTHR43829:SF14">
    <property type="entry name" value="AQUAPORIN 3"/>
    <property type="match status" value="1"/>
</dbReference>
<dbReference type="PANTHER" id="PTHR43829">
    <property type="entry name" value="AQUAPORIN OR AQUAGLYCEROPORIN RELATED"/>
    <property type="match status" value="1"/>
</dbReference>
<keyword evidence="4 8" id="KW-0812">Transmembrane</keyword>
<protein>
    <submittedName>
        <fullName evidence="11">Aquaporin-like protein</fullName>
    </submittedName>
</protein>
<evidence type="ECO:0000313" key="12">
    <source>
        <dbReference type="Proteomes" id="UP000193467"/>
    </source>
</evidence>
<evidence type="ECO:0000256" key="6">
    <source>
        <dbReference type="ARBA" id="ARBA00022989"/>
    </source>
</evidence>
<keyword evidence="3 8" id="KW-0813">Transport</keyword>
<dbReference type="InterPro" id="IPR023271">
    <property type="entry name" value="Aquaporin-like"/>
</dbReference>
<keyword evidence="6 10" id="KW-1133">Transmembrane helix</keyword>
<dbReference type="InterPro" id="IPR050363">
    <property type="entry name" value="MIP/Aquaporin"/>
</dbReference>
<evidence type="ECO:0000256" key="9">
    <source>
        <dbReference type="SAM" id="MobiDB-lite"/>
    </source>
</evidence>
<organism evidence="11 12">
    <name type="scientific">Leucosporidium creatinivorum</name>
    <dbReference type="NCBI Taxonomy" id="106004"/>
    <lineage>
        <taxon>Eukaryota</taxon>
        <taxon>Fungi</taxon>
        <taxon>Dikarya</taxon>
        <taxon>Basidiomycota</taxon>
        <taxon>Pucciniomycotina</taxon>
        <taxon>Microbotryomycetes</taxon>
        <taxon>Leucosporidiales</taxon>
        <taxon>Leucosporidium</taxon>
    </lineage>
</organism>
<proteinExistence type="inferred from homology"/>
<feature type="region of interest" description="Disordered" evidence="9">
    <location>
        <begin position="349"/>
        <end position="370"/>
    </location>
</feature>
<evidence type="ECO:0000256" key="1">
    <source>
        <dbReference type="ARBA" id="ARBA00004141"/>
    </source>
</evidence>
<dbReference type="AlphaFoldDB" id="A0A1Y2FZY7"/>
<feature type="transmembrane region" description="Helical" evidence="10">
    <location>
        <begin position="137"/>
        <end position="157"/>
    </location>
</feature>
<evidence type="ECO:0000256" key="3">
    <source>
        <dbReference type="ARBA" id="ARBA00022448"/>
    </source>
</evidence>
<dbReference type="EMBL" id="MCGR01000005">
    <property type="protein sequence ID" value="ORY89714.1"/>
    <property type="molecule type" value="Genomic_DNA"/>
</dbReference>
<dbReference type="InParanoid" id="A0A1Y2FZY7"/>
<dbReference type="GO" id="GO:0005886">
    <property type="term" value="C:plasma membrane"/>
    <property type="evidence" value="ECO:0007669"/>
    <property type="project" value="TreeGrafter"/>
</dbReference>
<dbReference type="GO" id="GO:0015250">
    <property type="term" value="F:water channel activity"/>
    <property type="evidence" value="ECO:0007669"/>
    <property type="project" value="TreeGrafter"/>
</dbReference>
<dbReference type="STRING" id="106004.A0A1Y2FZY7"/>
<dbReference type="InterPro" id="IPR000425">
    <property type="entry name" value="MIP"/>
</dbReference>
<accession>A0A1Y2FZY7</accession>
<evidence type="ECO:0000256" key="10">
    <source>
        <dbReference type="SAM" id="Phobius"/>
    </source>
</evidence>
<evidence type="ECO:0000256" key="7">
    <source>
        <dbReference type="ARBA" id="ARBA00023136"/>
    </source>
</evidence>
<dbReference type="SUPFAM" id="SSF81338">
    <property type="entry name" value="Aquaporin-like"/>
    <property type="match status" value="1"/>
</dbReference>
<evidence type="ECO:0000313" key="11">
    <source>
        <dbReference type="EMBL" id="ORY89714.1"/>
    </source>
</evidence>
<feature type="transmembrane region" description="Helical" evidence="10">
    <location>
        <begin position="97"/>
        <end position="125"/>
    </location>
</feature>
<keyword evidence="7 10" id="KW-0472">Membrane</keyword>
<dbReference type="Gene3D" id="1.20.1080.10">
    <property type="entry name" value="Glycerol uptake facilitator protein"/>
    <property type="match status" value="1"/>
</dbReference>
<dbReference type="OrthoDB" id="3222at2759"/>
<dbReference type="PRINTS" id="PR00783">
    <property type="entry name" value="MINTRINSICP"/>
</dbReference>
<comment type="subcellular location">
    <subcellularLocation>
        <location evidence="1">Membrane</location>
        <topology evidence="1">Multi-pass membrane protein</topology>
    </subcellularLocation>
</comment>
<evidence type="ECO:0000256" key="5">
    <source>
        <dbReference type="ARBA" id="ARBA00022737"/>
    </source>
</evidence>
<evidence type="ECO:0000256" key="2">
    <source>
        <dbReference type="ARBA" id="ARBA00006175"/>
    </source>
</evidence>
<evidence type="ECO:0000256" key="8">
    <source>
        <dbReference type="RuleBase" id="RU000477"/>
    </source>
</evidence>
<feature type="transmembrane region" description="Helical" evidence="10">
    <location>
        <begin position="201"/>
        <end position="221"/>
    </location>
</feature>
<evidence type="ECO:0000256" key="4">
    <source>
        <dbReference type="ARBA" id="ARBA00022692"/>
    </source>
</evidence>
<dbReference type="Pfam" id="PF00230">
    <property type="entry name" value="MIP"/>
    <property type="match status" value="1"/>
</dbReference>
<keyword evidence="5" id="KW-0677">Repeat</keyword>
<comment type="similarity">
    <text evidence="2 8">Belongs to the MIP/aquaporin (TC 1.A.8) family.</text>
</comment>
<feature type="transmembrane region" description="Helical" evidence="10">
    <location>
        <begin position="56"/>
        <end position="77"/>
    </location>
</feature>
<dbReference type="Proteomes" id="UP000193467">
    <property type="component" value="Unassembled WGS sequence"/>
</dbReference>
<sequence>MQAQRGHLDRAAGDIETGIADVLQPRRVHNAAPQQAPPQWLVTWETRRPTLVMECFAEFLGVFFYCLFGIGASAAFFTTAAAKVEGYGNLLTVGLAYGMGIALAVITASATSGGHLSPCYTIAFWAFKGFPARKVPFYLISQIFGAMVATWCVYGMYKVEFDAIHEALVAAGPIGQASIYTPSGPAGILALFPGTGQQSSYLFLTEFMANLVLAIVVFTCLDGSTFTVSMATVPFVIALSYSSIIWAFAPASVALNTARDLGGRIACSAVYGHGCFTAHKSYTVLACLTNIPATLIGGFIQTTLLSDTAREILHAPPHMMEAARSHNERNGHDGMSLRSPLTRDGLSLRAITRDGNGTGSNEKTGYIPQE</sequence>
<name>A0A1Y2FZY7_9BASI</name>
<reference evidence="11 12" key="1">
    <citation type="submission" date="2016-07" db="EMBL/GenBank/DDBJ databases">
        <title>Pervasive Adenine N6-methylation of Active Genes in Fungi.</title>
        <authorList>
            <consortium name="DOE Joint Genome Institute"/>
            <person name="Mondo S.J."/>
            <person name="Dannebaum R.O."/>
            <person name="Kuo R.C."/>
            <person name="Labutti K."/>
            <person name="Haridas S."/>
            <person name="Kuo A."/>
            <person name="Salamov A."/>
            <person name="Ahrendt S.R."/>
            <person name="Lipzen A."/>
            <person name="Sullivan W."/>
            <person name="Andreopoulos W.B."/>
            <person name="Clum A."/>
            <person name="Lindquist E."/>
            <person name="Daum C."/>
            <person name="Ramamoorthy G.K."/>
            <person name="Gryganskyi A."/>
            <person name="Culley D."/>
            <person name="Magnuson J.K."/>
            <person name="James T.Y."/>
            <person name="O'Malley M.A."/>
            <person name="Stajich J.E."/>
            <person name="Spatafora J.W."/>
            <person name="Visel A."/>
            <person name="Grigoriev I.V."/>
        </authorList>
    </citation>
    <scope>NUCLEOTIDE SEQUENCE [LARGE SCALE GENOMIC DNA]</scope>
    <source>
        <strain evidence="11 12">62-1032</strain>
    </source>
</reference>
<feature type="transmembrane region" description="Helical" evidence="10">
    <location>
        <begin position="228"/>
        <end position="249"/>
    </location>
</feature>
<keyword evidence="12" id="KW-1185">Reference proteome</keyword>
<dbReference type="GO" id="GO:0015254">
    <property type="term" value="F:glycerol channel activity"/>
    <property type="evidence" value="ECO:0007669"/>
    <property type="project" value="TreeGrafter"/>
</dbReference>